<dbReference type="Proteomes" id="UP000199021">
    <property type="component" value="Unassembled WGS sequence"/>
</dbReference>
<dbReference type="STRING" id="478744.SAMN05444359_12213"/>
<evidence type="ECO:0000256" key="1">
    <source>
        <dbReference type="SAM" id="Phobius"/>
    </source>
</evidence>
<keyword evidence="1" id="KW-0472">Membrane</keyword>
<evidence type="ECO:0000313" key="3">
    <source>
        <dbReference type="Proteomes" id="UP000199021"/>
    </source>
</evidence>
<keyword evidence="3" id="KW-1185">Reference proteome</keyword>
<dbReference type="AlphaFoldDB" id="A0A1H9KW63"/>
<evidence type="ECO:0008006" key="4">
    <source>
        <dbReference type="Google" id="ProtNLM"/>
    </source>
</evidence>
<organism evidence="2 3">
    <name type="scientific">Neolewinella agarilytica</name>
    <dbReference type="NCBI Taxonomy" id="478744"/>
    <lineage>
        <taxon>Bacteria</taxon>
        <taxon>Pseudomonadati</taxon>
        <taxon>Bacteroidota</taxon>
        <taxon>Saprospiria</taxon>
        <taxon>Saprospirales</taxon>
        <taxon>Lewinellaceae</taxon>
        <taxon>Neolewinella</taxon>
    </lineage>
</organism>
<name>A0A1H9KW63_9BACT</name>
<accession>A0A1H9KW63</accession>
<dbReference type="OrthoDB" id="1493851at2"/>
<keyword evidence="1" id="KW-1133">Transmembrane helix</keyword>
<dbReference type="EMBL" id="FOFB01000022">
    <property type="protein sequence ID" value="SER03279.1"/>
    <property type="molecule type" value="Genomic_DNA"/>
</dbReference>
<dbReference type="RefSeq" id="WP_090171115.1">
    <property type="nucleotide sequence ID" value="NZ_FOFB01000022.1"/>
</dbReference>
<protein>
    <recommendedName>
        <fullName evidence="4">SURF1-like protein</fullName>
    </recommendedName>
</protein>
<gene>
    <name evidence="2" type="ORF">SAMN05444359_12213</name>
</gene>
<dbReference type="InParanoid" id="A0A1H9KW63"/>
<sequence length="200" mass="21816">MLLRYLVLFGGIVMMITGCNSLISQQFGTHQLRTVAIEDAVDKGLGDADFVELNGAVIGEAFIVGPALRSTDEDYVLRPILSPKQAAAWSAGEKVSVKLIGWTETTDPACVQAPGCLPPTGTPIRGLLSEPTWRKNPVEDWPGQRVELSPDPLYIQLNEKPMAWYWNLALLLGGLLLAIVPESFRHRRKIAALDKPASNA</sequence>
<proteinExistence type="predicted"/>
<reference evidence="3" key="1">
    <citation type="submission" date="2016-10" db="EMBL/GenBank/DDBJ databases">
        <authorList>
            <person name="Varghese N."/>
            <person name="Submissions S."/>
        </authorList>
    </citation>
    <scope>NUCLEOTIDE SEQUENCE [LARGE SCALE GENOMIC DNA]</scope>
    <source>
        <strain evidence="3">DSM 24740</strain>
    </source>
</reference>
<evidence type="ECO:0000313" key="2">
    <source>
        <dbReference type="EMBL" id="SER03279.1"/>
    </source>
</evidence>
<dbReference type="PROSITE" id="PS51257">
    <property type="entry name" value="PROKAR_LIPOPROTEIN"/>
    <property type="match status" value="1"/>
</dbReference>
<feature type="transmembrane region" description="Helical" evidence="1">
    <location>
        <begin position="163"/>
        <end position="180"/>
    </location>
</feature>
<keyword evidence="1" id="KW-0812">Transmembrane</keyword>